<feature type="domain" description="NF-kappa-B essential modulator NEMO N-terminal" evidence="3">
    <location>
        <begin position="119"/>
        <end position="179"/>
    </location>
</feature>
<dbReference type="InterPro" id="IPR021063">
    <property type="entry name" value="NEMO_N"/>
</dbReference>
<protein>
    <submittedName>
        <fullName evidence="5">Uncharacterized protein</fullName>
    </submittedName>
</protein>
<feature type="coiled-coil region" evidence="2">
    <location>
        <begin position="306"/>
        <end position="333"/>
    </location>
</feature>
<evidence type="ECO:0000259" key="3">
    <source>
        <dbReference type="Pfam" id="PF11577"/>
    </source>
</evidence>
<proteinExistence type="predicted"/>
<evidence type="ECO:0000259" key="4">
    <source>
        <dbReference type="Pfam" id="PF16516"/>
    </source>
</evidence>
<feature type="coiled-coil region" evidence="2">
    <location>
        <begin position="362"/>
        <end position="396"/>
    </location>
</feature>
<feature type="domain" description="NF-kappa-B essential modulator NEMO CC2-LZ" evidence="4">
    <location>
        <begin position="289"/>
        <end position="387"/>
    </location>
</feature>
<dbReference type="AlphaFoldDB" id="A0AAV8WHQ4"/>
<dbReference type="PANTHER" id="PTHR31553:SF1">
    <property type="entry name" value="NF-KAPPA-B ESSENTIAL MODULATOR"/>
    <property type="match status" value="1"/>
</dbReference>
<name>A0AAV8WHQ4_9CUCU</name>
<dbReference type="InterPro" id="IPR051301">
    <property type="entry name" value="Optineurin/NFkB_EssMod"/>
</dbReference>
<evidence type="ECO:0000313" key="6">
    <source>
        <dbReference type="Proteomes" id="UP001159042"/>
    </source>
</evidence>
<evidence type="ECO:0000256" key="2">
    <source>
        <dbReference type="SAM" id="Coils"/>
    </source>
</evidence>
<dbReference type="InterPro" id="IPR032419">
    <property type="entry name" value="CC2-LZ_dom"/>
</dbReference>
<evidence type="ECO:0000256" key="1">
    <source>
        <dbReference type="ARBA" id="ARBA00023054"/>
    </source>
</evidence>
<keyword evidence="1 2" id="KW-0175">Coiled coil</keyword>
<dbReference type="Pfam" id="PF11577">
    <property type="entry name" value="NEMO"/>
    <property type="match status" value="1"/>
</dbReference>
<dbReference type="EMBL" id="JANEYG010000001">
    <property type="protein sequence ID" value="KAJ8925981.1"/>
    <property type="molecule type" value="Genomic_DNA"/>
</dbReference>
<evidence type="ECO:0000313" key="5">
    <source>
        <dbReference type="EMBL" id="KAJ8925981.1"/>
    </source>
</evidence>
<sequence length="398" mass="45219">MTASNTPSLSACSFPSVGTDEESFVVLWKDGQEKSGEPTTTGVAEEAKQLINKELAEIDQSNLAGKSSGNIESSPSIPLEQSISLLKMPEVDRVLDPRDIISIMDLSTDASLEQVQHKISLIVEENNHLKEKIIQNNATMKSQYERMVAWQEEAEKIHQMHKQKLLEAKEFIEKLKKENNDVTREVEQVQASIKAQELELTYLRQALREQEQCNDCKQVMNEVQAYEKEINDVRSALQASRREIEEVKMESQKKQSVNEEKLSALNEVVDALRSQLYFTSQQQNMLPSSEEMDSIRERLASANVALVQMEHSKNAALSEVESLNREISELINAPPTQADEIYALKAQLETYKADFEAEKKTMELIKVQNEKLSADVKHLQRQNQQLQNVIRDNECVVS</sequence>
<dbReference type="GO" id="GO:0005737">
    <property type="term" value="C:cytoplasm"/>
    <property type="evidence" value="ECO:0007669"/>
    <property type="project" value="TreeGrafter"/>
</dbReference>
<dbReference type="GO" id="GO:0043122">
    <property type="term" value="P:regulation of canonical NF-kappaB signal transduction"/>
    <property type="evidence" value="ECO:0007669"/>
    <property type="project" value="TreeGrafter"/>
</dbReference>
<comment type="caution">
    <text evidence="5">The sequence shown here is derived from an EMBL/GenBank/DDBJ whole genome shotgun (WGS) entry which is preliminary data.</text>
</comment>
<dbReference type="Pfam" id="PF16516">
    <property type="entry name" value="CC2-LZ"/>
    <property type="match status" value="1"/>
</dbReference>
<dbReference type="Gene3D" id="1.20.5.390">
    <property type="entry name" value="L1 transposable element, trimerization domain"/>
    <property type="match status" value="1"/>
</dbReference>
<gene>
    <name evidence="5" type="ORF">NQ315_009836</name>
</gene>
<dbReference type="PANTHER" id="PTHR31553">
    <property type="entry name" value="NF-KAPPA-B ESSENTIAL MODULATOR"/>
    <property type="match status" value="1"/>
</dbReference>
<reference evidence="5 6" key="1">
    <citation type="journal article" date="2023" name="Insect Mol. Biol.">
        <title>Genome sequencing provides insights into the evolution of gene families encoding plant cell wall-degrading enzymes in longhorned beetles.</title>
        <authorList>
            <person name="Shin N.R."/>
            <person name="Okamura Y."/>
            <person name="Kirsch R."/>
            <person name="Pauchet Y."/>
        </authorList>
    </citation>
    <scope>NUCLEOTIDE SEQUENCE [LARGE SCALE GENOMIC DNA]</scope>
    <source>
        <strain evidence="5">EAD_L_NR</strain>
    </source>
</reference>
<feature type="coiled-coil region" evidence="2">
    <location>
        <begin position="158"/>
        <end position="250"/>
    </location>
</feature>
<organism evidence="5 6">
    <name type="scientific">Exocentrus adspersus</name>
    <dbReference type="NCBI Taxonomy" id="1586481"/>
    <lineage>
        <taxon>Eukaryota</taxon>
        <taxon>Metazoa</taxon>
        <taxon>Ecdysozoa</taxon>
        <taxon>Arthropoda</taxon>
        <taxon>Hexapoda</taxon>
        <taxon>Insecta</taxon>
        <taxon>Pterygota</taxon>
        <taxon>Neoptera</taxon>
        <taxon>Endopterygota</taxon>
        <taxon>Coleoptera</taxon>
        <taxon>Polyphaga</taxon>
        <taxon>Cucujiformia</taxon>
        <taxon>Chrysomeloidea</taxon>
        <taxon>Cerambycidae</taxon>
        <taxon>Lamiinae</taxon>
        <taxon>Acanthocinini</taxon>
        <taxon>Exocentrus</taxon>
    </lineage>
</organism>
<accession>A0AAV8WHQ4</accession>
<dbReference type="GO" id="GO:0070530">
    <property type="term" value="F:K63-linked polyubiquitin modification-dependent protein binding"/>
    <property type="evidence" value="ECO:0007669"/>
    <property type="project" value="TreeGrafter"/>
</dbReference>
<dbReference type="Proteomes" id="UP001159042">
    <property type="component" value="Unassembled WGS sequence"/>
</dbReference>
<dbReference type="GO" id="GO:0005634">
    <property type="term" value="C:nucleus"/>
    <property type="evidence" value="ECO:0007669"/>
    <property type="project" value="TreeGrafter"/>
</dbReference>
<dbReference type="Gene3D" id="1.20.5.990">
    <property type="entry name" value="Nemo cc2-lz domain - 1d5 darpin complex"/>
    <property type="match status" value="1"/>
</dbReference>
<keyword evidence="6" id="KW-1185">Reference proteome</keyword>